<dbReference type="AlphaFoldDB" id="A0A6A0GVH7"/>
<dbReference type="InterPro" id="IPR036480">
    <property type="entry name" value="CarbP_synth_ssu_N_sf"/>
</dbReference>
<dbReference type="Gene3D" id="3.50.30.20">
    <property type="entry name" value="Carbamoyl-phosphate synthase small subunit, N-terminal domain"/>
    <property type="match status" value="1"/>
</dbReference>
<feature type="domain" description="Carbamoyl-phosphate synthase small subunit N-terminal" evidence="1">
    <location>
        <begin position="16"/>
        <end position="129"/>
    </location>
</feature>
<reference evidence="2" key="3">
    <citation type="submission" date="2019-06" db="EMBL/GenBank/DDBJ databases">
        <authorList>
            <person name="Poynton C."/>
            <person name="Hasenbein S."/>
            <person name="Benoit J.B."/>
            <person name="Sepulveda M.S."/>
            <person name="Poelchau M.F."/>
            <person name="Murali S.C."/>
            <person name="Chen S."/>
            <person name="Glastad K.M."/>
            <person name="Werren J.H."/>
            <person name="Vineis J.H."/>
            <person name="Bowen J.L."/>
            <person name="Friedrich M."/>
            <person name="Jones J."/>
            <person name="Robertson H.M."/>
            <person name="Feyereisen R."/>
            <person name="Mechler-Hickson A."/>
            <person name="Mathers N."/>
            <person name="Lee C.E."/>
            <person name="Colbourne J.K."/>
            <person name="Biales A."/>
            <person name="Johnston J.S."/>
            <person name="Wellborn G.A."/>
            <person name="Rosendale A.J."/>
            <person name="Cridge A.G."/>
            <person name="Munoz-Torres M.C."/>
            <person name="Bain P.A."/>
            <person name="Manny A.R."/>
            <person name="Major K.M."/>
            <person name="Lambert F.N."/>
            <person name="Vulpe C.D."/>
            <person name="Tuck P."/>
            <person name="Blalock B.J."/>
            <person name="Lin Y.-Y."/>
            <person name="Smith M.E."/>
            <person name="Ochoa-Acuna H."/>
            <person name="Chen M.-J.M."/>
            <person name="Childers C.P."/>
            <person name="Qu J."/>
            <person name="Dugan S."/>
            <person name="Lee S.L."/>
            <person name="Chao H."/>
            <person name="Dinh H."/>
            <person name="Han Y."/>
            <person name="Doddapaneni H."/>
            <person name="Worley K.C."/>
            <person name="Muzny D.M."/>
            <person name="Gibbs R.A."/>
            <person name="Richards S."/>
        </authorList>
    </citation>
    <scope>NUCLEOTIDE SEQUENCE</scope>
    <source>
        <strain evidence="2">HAZT.00-mixed</strain>
        <tissue evidence="2">Whole organism</tissue>
    </source>
</reference>
<dbReference type="Proteomes" id="UP000711488">
    <property type="component" value="Unassembled WGS sequence"/>
</dbReference>
<accession>A0A6A0GVH7</accession>
<dbReference type="SUPFAM" id="SSF52021">
    <property type="entry name" value="Carbamoyl phosphate synthetase, small subunit N-terminal domain"/>
    <property type="match status" value="1"/>
</dbReference>
<name>A0A6A0GVH7_HYAAZ</name>
<protein>
    <recommendedName>
        <fullName evidence="1">Carbamoyl-phosphate synthase small subunit N-terminal domain-containing protein</fullName>
    </recommendedName>
</protein>
<evidence type="ECO:0000313" key="2">
    <source>
        <dbReference type="EMBL" id="KAA0188624.1"/>
    </source>
</evidence>
<proteinExistence type="predicted"/>
<organism evidence="2">
    <name type="scientific">Hyalella azteca</name>
    <name type="common">Amphipod</name>
    <dbReference type="NCBI Taxonomy" id="294128"/>
    <lineage>
        <taxon>Eukaryota</taxon>
        <taxon>Metazoa</taxon>
        <taxon>Ecdysozoa</taxon>
        <taxon>Arthropoda</taxon>
        <taxon>Crustacea</taxon>
        <taxon>Multicrustacea</taxon>
        <taxon>Malacostraca</taxon>
        <taxon>Eumalacostraca</taxon>
        <taxon>Peracarida</taxon>
        <taxon>Amphipoda</taxon>
        <taxon>Senticaudata</taxon>
        <taxon>Talitrida</taxon>
        <taxon>Talitroidea</taxon>
        <taxon>Hyalellidae</taxon>
        <taxon>Hyalella</taxon>
    </lineage>
</organism>
<reference evidence="2" key="2">
    <citation type="journal article" date="2018" name="Environ. Sci. Technol.">
        <title>The Toxicogenome of Hyalella azteca: A Model for Sediment Ecotoxicology and Evolutionary Toxicology.</title>
        <authorList>
            <person name="Poynton H.C."/>
            <person name="Hasenbein S."/>
            <person name="Benoit J.B."/>
            <person name="Sepulveda M.S."/>
            <person name="Poelchau M.F."/>
            <person name="Hughes D.S.T."/>
            <person name="Murali S.C."/>
            <person name="Chen S."/>
            <person name="Glastad K.M."/>
            <person name="Goodisman M.A.D."/>
            <person name="Werren J.H."/>
            <person name="Vineis J.H."/>
            <person name="Bowen J.L."/>
            <person name="Friedrich M."/>
            <person name="Jones J."/>
            <person name="Robertson H.M."/>
            <person name="Feyereisen R."/>
            <person name="Mechler-Hickson A."/>
            <person name="Mathers N."/>
            <person name="Lee C.E."/>
            <person name="Colbourne J.K."/>
            <person name="Biales A."/>
            <person name="Johnston J.S."/>
            <person name="Wellborn G.A."/>
            <person name="Rosendale A.J."/>
            <person name="Cridge A.G."/>
            <person name="Munoz-Torres M.C."/>
            <person name="Bain P.A."/>
            <person name="Manny A.R."/>
            <person name="Major K.M."/>
            <person name="Lambert F.N."/>
            <person name="Vulpe C.D."/>
            <person name="Tuck P."/>
            <person name="Blalock B.J."/>
            <person name="Lin Y.Y."/>
            <person name="Smith M.E."/>
            <person name="Ochoa-Acuna H."/>
            <person name="Chen M.M."/>
            <person name="Childers C.P."/>
            <person name="Qu J."/>
            <person name="Dugan S."/>
            <person name="Lee S.L."/>
            <person name="Chao H."/>
            <person name="Dinh H."/>
            <person name="Han Y."/>
            <person name="Doddapaneni H."/>
            <person name="Worley K.C."/>
            <person name="Muzny D.M."/>
            <person name="Gibbs R.A."/>
            <person name="Richards S."/>
        </authorList>
    </citation>
    <scope>NUCLEOTIDE SEQUENCE</scope>
    <source>
        <strain evidence="2">HAZT.00-mixed</strain>
        <tissue evidence="2">Whole organism</tissue>
    </source>
</reference>
<gene>
    <name evidence="2" type="ORF">HAZT_HAZT002269</name>
</gene>
<dbReference type="Pfam" id="PF00988">
    <property type="entry name" value="CPSase_sm_chain"/>
    <property type="match status" value="1"/>
</dbReference>
<comment type="caution">
    <text evidence="2">The sequence shown here is derived from an EMBL/GenBank/DDBJ whole genome shotgun (WGS) entry which is preliminary data.</text>
</comment>
<dbReference type="SMART" id="SM01097">
    <property type="entry name" value="CPSase_sm_chain"/>
    <property type="match status" value="1"/>
</dbReference>
<dbReference type="EMBL" id="JQDR03014130">
    <property type="protein sequence ID" value="KAA0188624.1"/>
    <property type="molecule type" value="Genomic_DNA"/>
</dbReference>
<dbReference type="InterPro" id="IPR002474">
    <property type="entry name" value="CarbamoylP_synth_ssu_N"/>
</dbReference>
<sequence>MIVPLLYPALLSSPMAPASLVCCSEPRDPLPAKSTGMVGYTEALTDPSYCDQLLVLTYPLVGNYGYRLSNRACNVRWTESARVWVGGLVVGELCHEPSHWASTRTLHQWLLSEGITGIQGIDTRELTKR</sequence>
<evidence type="ECO:0000259" key="1">
    <source>
        <dbReference type="SMART" id="SM01097"/>
    </source>
</evidence>
<reference evidence="2" key="1">
    <citation type="submission" date="2014-08" db="EMBL/GenBank/DDBJ databases">
        <authorList>
            <person name="Murali S."/>
            <person name="Richards S."/>
            <person name="Bandaranaike D."/>
            <person name="Bellair M."/>
            <person name="Blankenburg K."/>
            <person name="Chao H."/>
            <person name="Dinh H."/>
            <person name="Doddapaneni H."/>
            <person name="Dugan-Rocha S."/>
            <person name="Elkadiri S."/>
            <person name="Gnanaolivu R."/>
            <person name="Hughes D."/>
            <person name="Lee S."/>
            <person name="Li M."/>
            <person name="Ming W."/>
            <person name="Munidasa M."/>
            <person name="Muniz J."/>
            <person name="Nguyen L."/>
            <person name="Osuji N."/>
            <person name="Pu L.-L."/>
            <person name="Puazo M."/>
            <person name="Skinner E."/>
            <person name="Qu C."/>
            <person name="Quiroz J."/>
            <person name="Raj R."/>
            <person name="Weissenberger G."/>
            <person name="Xin Y."/>
            <person name="Zou X."/>
            <person name="Han Y."/>
            <person name="Worley K."/>
            <person name="Muzny D."/>
            <person name="Gibbs R."/>
        </authorList>
    </citation>
    <scope>NUCLEOTIDE SEQUENCE</scope>
    <source>
        <strain evidence="2">HAZT.00-mixed</strain>
        <tissue evidence="2">Whole organism</tissue>
    </source>
</reference>